<sequence length="270" mass="30418">MILISKEKQMKFKTSDHVQLDYSDVGDGHPVLLLTGIGAYKEIWQPTVTFLVQQGYRVISLDARNQGASQRTFKGQRMSRHALDVEELLTSLNLNEVLGIGNSMGASTLFAYASLFGAGRFKAFVDIDQSPKMIADDNWDFGFKNLTWGNFPEMLNLPFGRSTVTPVTEQLRQMVKQTRDKHPYDSARNLAFLTDHAFQDWRDVISQLSIPLLIVVGEKSPYFNPKFAEVTANLAPQGHTAQIKNAGHIVMSEQPALFNECLLQFMRTLM</sequence>
<organism evidence="2 3">
    <name type="scientific">Secundilactobacillus collinoides DSM 20515 = JCM 1123</name>
    <dbReference type="NCBI Taxonomy" id="1423733"/>
    <lineage>
        <taxon>Bacteria</taxon>
        <taxon>Bacillati</taxon>
        <taxon>Bacillota</taxon>
        <taxon>Bacilli</taxon>
        <taxon>Lactobacillales</taxon>
        <taxon>Lactobacillaceae</taxon>
        <taxon>Secundilactobacillus</taxon>
    </lineage>
</organism>
<evidence type="ECO:0000259" key="1">
    <source>
        <dbReference type="Pfam" id="PF00561"/>
    </source>
</evidence>
<comment type="caution">
    <text evidence="2">The sequence shown here is derived from an EMBL/GenBank/DDBJ whole genome shotgun (WGS) entry which is preliminary data.</text>
</comment>
<feature type="domain" description="AB hydrolase-1" evidence="1">
    <location>
        <begin position="30"/>
        <end position="253"/>
    </location>
</feature>
<dbReference type="InterPro" id="IPR050228">
    <property type="entry name" value="Carboxylesterase_BioH"/>
</dbReference>
<accession>A0A0R2BPG7</accession>
<dbReference type="STRING" id="33960.TY91_11420"/>
<name>A0A0R2BPG7_SECCO</name>
<proteinExistence type="predicted"/>
<dbReference type="EMBL" id="AYYR01000009">
    <property type="protein sequence ID" value="KRM77734.1"/>
    <property type="molecule type" value="Genomic_DNA"/>
</dbReference>
<dbReference type="SUPFAM" id="SSF53474">
    <property type="entry name" value="alpha/beta-Hydrolases"/>
    <property type="match status" value="1"/>
</dbReference>
<evidence type="ECO:0000313" key="2">
    <source>
        <dbReference type="EMBL" id="KRM77734.1"/>
    </source>
</evidence>
<dbReference type="Pfam" id="PF00561">
    <property type="entry name" value="Abhydrolase_1"/>
    <property type="match status" value="1"/>
</dbReference>
<reference evidence="2 3" key="1">
    <citation type="journal article" date="2015" name="Genome Announc.">
        <title>Expanding the biotechnology potential of lactobacilli through comparative genomics of 213 strains and associated genera.</title>
        <authorList>
            <person name="Sun Z."/>
            <person name="Harris H.M."/>
            <person name="McCann A."/>
            <person name="Guo C."/>
            <person name="Argimon S."/>
            <person name="Zhang W."/>
            <person name="Yang X."/>
            <person name="Jeffery I.B."/>
            <person name="Cooney J.C."/>
            <person name="Kagawa T.F."/>
            <person name="Liu W."/>
            <person name="Song Y."/>
            <person name="Salvetti E."/>
            <person name="Wrobel A."/>
            <person name="Rasinkangas P."/>
            <person name="Parkhill J."/>
            <person name="Rea M.C."/>
            <person name="O'Sullivan O."/>
            <person name="Ritari J."/>
            <person name="Douillard F.P."/>
            <person name="Paul Ross R."/>
            <person name="Yang R."/>
            <person name="Briner A.E."/>
            <person name="Felis G.E."/>
            <person name="de Vos W.M."/>
            <person name="Barrangou R."/>
            <person name="Klaenhammer T.R."/>
            <person name="Caufield P.W."/>
            <person name="Cui Y."/>
            <person name="Zhang H."/>
            <person name="O'Toole P.W."/>
        </authorList>
    </citation>
    <scope>NUCLEOTIDE SEQUENCE [LARGE SCALE GENOMIC DNA]</scope>
    <source>
        <strain evidence="2 3">DSM 20515</strain>
    </source>
</reference>
<dbReference type="AlphaFoldDB" id="A0A0R2BPG7"/>
<protein>
    <recommendedName>
        <fullName evidence="1">AB hydrolase-1 domain-containing protein</fullName>
    </recommendedName>
</protein>
<dbReference type="InterPro" id="IPR000073">
    <property type="entry name" value="AB_hydrolase_1"/>
</dbReference>
<dbReference type="PATRIC" id="fig|1423733.4.peg.3233"/>
<dbReference type="Gene3D" id="3.40.50.1820">
    <property type="entry name" value="alpha/beta hydrolase"/>
    <property type="match status" value="1"/>
</dbReference>
<evidence type="ECO:0000313" key="3">
    <source>
        <dbReference type="Proteomes" id="UP000051845"/>
    </source>
</evidence>
<dbReference type="InterPro" id="IPR029058">
    <property type="entry name" value="AB_hydrolase_fold"/>
</dbReference>
<dbReference type="Proteomes" id="UP000051845">
    <property type="component" value="Unassembled WGS sequence"/>
</dbReference>
<gene>
    <name evidence="2" type="ORF">FC82_GL003110</name>
</gene>
<dbReference type="PANTHER" id="PTHR43194">
    <property type="entry name" value="HYDROLASE ALPHA/BETA FOLD FAMILY"/>
    <property type="match status" value="1"/>
</dbReference>
<dbReference type="PANTHER" id="PTHR43194:SF2">
    <property type="entry name" value="PEROXISOMAL MEMBRANE PROTEIN LPX1"/>
    <property type="match status" value="1"/>
</dbReference>